<dbReference type="GO" id="GO:0005886">
    <property type="term" value="C:plasma membrane"/>
    <property type="evidence" value="ECO:0007669"/>
    <property type="project" value="UniProtKB-SubCell"/>
</dbReference>
<reference evidence="7" key="2">
    <citation type="journal article" date="2019" name="Genome Biol. Evol.">
        <title>Day and night: Metabolic profiles and evolutionary relationships of six axenic non-marine cyanobacteria.</title>
        <authorList>
            <person name="Will S.E."/>
            <person name="Henke P."/>
            <person name="Boedeker C."/>
            <person name="Huang S."/>
            <person name="Brinkmann H."/>
            <person name="Rohde M."/>
            <person name="Jarek M."/>
            <person name="Friedl T."/>
            <person name="Seufert S."/>
            <person name="Schumacher M."/>
            <person name="Overmann J."/>
            <person name="Neumann-Schaal M."/>
            <person name="Petersen J."/>
        </authorList>
    </citation>
    <scope>NUCLEOTIDE SEQUENCE [LARGE SCALE GENOMIC DNA]</scope>
    <source>
        <strain evidence="7">PCC 7102</strain>
    </source>
</reference>
<feature type="transmembrane region" description="Helical" evidence="6">
    <location>
        <begin position="150"/>
        <end position="171"/>
    </location>
</feature>
<dbReference type="EMBL" id="RSCL01000001">
    <property type="protein sequence ID" value="RUT09556.1"/>
    <property type="molecule type" value="Genomic_DNA"/>
</dbReference>
<evidence type="ECO:0000256" key="2">
    <source>
        <dbReference type="ARBA" id="ARBA00022475"/>
    </source>
</evidence>
<organism evidence="7 8">
    <name type="scientific">Dulcicalothrix desertica PCC 7102</name>
    <dbReference type="NCBI Taxonomy" id="232991"/>
    <lineage>
        <taxon>Bacteria</taxon>
        <taxon>Bacillati</taxon>
        <taxon>Cyanobacteriota</taxon>
        <taxon>Cyanophyceae</taxon>
        <taxon>Nostocales</taxon>
        <taxon>Calotrichaceae</taxon>
        <taxon>Dulcicalothrix</taxon>
    </lineage>
</organism>
<protein>
    <submittedName>
        <fullName evidence="7">Uncharacterized protein</fullName>
    </submittedName>
</protein>
<accession>A0A3S1J7X5</accession>
<evidence type="ECO:0000256" key="3">
    <source>
        <dbReference type="ARBA" id="ARBA00022692"/>
    </source>
</evidence>
<evidence type="ECO:0000313" key="8">
    <source>
        <dbReference type="Proteomes" id="UP000271624"/>
    </source>
</evidence>
<keyword evidence="5 6" id="KW-0472">Membrane</keyword>
<dbReference type="Proteomes" id="UP000271624">
    <property type="component" value="Unassembled WGS sequence"/>
</dbReference>
<feature type="transmembrane region" description="Helical" evidence="6">
    <location>
        <begin position="115"/>
        <end position="138"/>
    </location>
</feature>
<comment type="subcellular location">
    <subcellularLocation>
        <location evidence="1">Cell membrane</location>
        <topology evidence="1">Multi-pass membrane protein</topology>
    </subcellularLocation>
</comment>
<keyword evidence="2" id="KW-1003">Cell membrane</keyword>
<feature type="transmembrane region" description="Helical" evidence="6">
    <location>
        <begin position="42"/>
        <end position="66"/>
    </location>
</feature>
<evidence type="ECO:0000256" key="4">
    <source>
        <dbReference type="ARBA" id="ARBA00022989"/>
    </source>
</evidence>
<sequence length="316" mass="34736">MMSMFKRILRWLILGGTLFFLAKALKDNWYSVVAIQIDEAGWAILSIATGVTLLAHTWAGLVWTWVLRELKAPVPTFDFIQVYLKTNIAKYLPGNVWHHWGRIVAAKKAQVPTGVATLSVLLEPLLMAAAATVVIVLFGNQFTALTDNTIVQIMQVLLLIVVLCIFHPRFLNPILSFLQKLKLKNKKTGSTEESSESTTSLRLERYPLKPLLGELTFLVLRASGFILTVFALAPVQLHQLPILLSAFSLAWLLGLITPGAPGGLGVFEATAIVILQYHFPSALVISAAALYRLISIFAESAGAALAFADERLTINF</sequence>
<dbReference type="AlphaFoldDB" id="A0A3S1J7X5"/>
<reference evidence="7" key="1">
    <citation type="submission" date="2018-12" db="EMBL/GenBank/DDBJ databases">
        <authorList>
            <person name="Will S."/>
            <person name="Neumann-Schaal M."/>
            <person name="Henke P."/>
        </authorList>
    </citation>
    <scope>NUCLEOTIDE SEQUENCE</scope>
    <source>
        <strain evidence="7">PCC 7102</strain>
    </source>
</reference>
<dbReference type="Pfam" id="PF03706">
    <property type="entry name" value="LPG_synthase_TM"/>
    <property type="match status" value="1"/>
</dbReference>
<evidence type="ECO:0000313" key="7">
    <source>
        <dbReference type="EMBL" id="RUT09556.1"/>
    </source>
</evidence>
<dbReference type="InterPro" id="IPR022791">
    <property type="entry name" value="L-PG_synthase/AglD"/>
</dbReference>
<keyword evidence="4 6" id="KW-1133">Transmembrane helix</keyword>
<name>A0A3S1J7X5_9CYAN</name>
<keyword evidence="3 6" id="KW-0812">Transmembrane</keyword>
<evidence type="ECO:0000256" key="6">
    <source>
        <dbReference type="SAM" id="Phobius"/>
    </source>
</evidence>
<evidence type="ECO:0000256" key="5">
    <source>
        <dbReference type="ARBA" id="ARBA00023136"/>
    </source>
</evidence>
<feature type="transmembrane region" description="Helical" evidence="6">
    <location>
        <begin position="285"/>
        <end position="308"/>
    </location>
</feature>
<comment type="caution">
    <text evidence="7">The sequence shown here is derived from an EMBL/GenBank/DDBJ whole genome shotgun (WGS) entry which is preliminary data.</text>
</comment>
<proteinExistence type="predicted"/>
<evidence type="ECO:0000256" key="1">
    <source>
        <dbReference type="ARBA" id="ARBA00004651"/>
    </source>
</evidence>
<keyword evidence="8" id="KW-1185">Reference proteome</keyword>
<feature type="transmembrane region" description="Helical" evidence="6">
    <location>
        <begin position="211"/>
        <end position="233"/>
    </location>
</feature>
<gene>
    <name evidence="7" type="ORF">DSM106972_000500</name>
</gene>